<dbReference type="AlphaFoldDB" id="A0A1H5B2X9"/>
<name>A0A1H5B2X9_9PSED</name>
<proteinExistence type="predicted"/>
<evidence type="ECO:0000313" key="2">
    <source>
        <dbReference type="EMBL" id="SED48260.1"/>
    </source>
</evidence>
<gene>
    <name evidence="2" type="ORF">SAMN04490194_0515</name>
</gene>
<sequence>MDVNDDAGHLNEHVAYTFFASKLAPTESERGLCLLLQKQSVALCTVAHDTLLFIFLKVSLLIFYTRLGYMNRTTGHSCFYFAATIAAFHEM</sequence>
<evidence type="ECO:0000313" key="3">
    <source>
        <dbReference type="Proteomes" id="UP000198985"/>
    </source>
</evidence>
<reference evidence="2 3" key="1">
    <citation type="submission" date="2016-10" db="EMBL/GenBank/DDBJ databases">
        <authorList>
            <person name="de Groot N.N."/>
        </authorList>
    </citation>
    <scope>NUCLEOTIDE SEQUENCE [LARGE SCALE GENOMIC DNA]</scope>
    <source>
        <strain evidence="2 3">BS3662</strain>
    </source>
</reference>
<dbReference type="Proteomes" id="UP000198985">
    <property type="component" value="Unassembled WGS sequence"/>
</dbReference>
<dbReference type="EMBL" id="FNTY01000001">
    <property type="protein sequence ID" value="SED48260.1"/>
    <property type="molecule type" value="Genomic_DNA"/>
</dbReference>
<accession>A0A1H5B2X9</accession>
<organism evidence="2 3">
    <name type="scientific">Pseudomonas migulae</name>
    <dbReference type="NCBI Taxonomy" id="78543"/>
    <lineage>
        <taxon>Bacteria</taxon>
        <taxon>Pseudomonadati</taxon>
        <taxon>Pseudomonadota</taxon>
        <taxon>Gammaproteobacteria</taxon>
        <taxon>Pseudomonadales</taxon>
        <taxon>Pseudomonadaceae</taxon>
        <taxon>Pseudomonas</taxon>
    </lineage>
</organism>
<evidence type="ECO:0000256" key="1">
    <source>
        <dbReference type="SAM" id="Phobius"/>
    </source>
</evidence>
<keyword evidence="1" id="KW-0472">Membrane</keyword>
<protein>
    <submittedName>
        <fullName evidence="2">Uncharacterized protein</fullName>
    </submittedName>
</protein>
<feature type="transmembrane region" description="Helical" evidence="1">
    <location>
        <begin position="40"/>
        <end position="64"/>
    </location>
</feature>
<keyword evidence="1" id="KW-0812">Transmembrane</keyword>
<keyword evidence="1" id="KW-1133">Transmembrane helix</keyword>